<name>A0A1Q8EQ57_9PSED</name>
<comment type="caution">
    <text evidence="1">The sequence shown here is derived from an EMBL/GenBank/DDBJ whole genome shotgun (WGS) entry which is preliminary data.</text>
</comment>
<proteinExistence type="predicted"/>
<dbReference type="Proteomes" id="UP000185578">
    <property type="component" value="Unassembled WGS sequence"/>
</dbReference>
<evidence type="ECO:0000313" key="2">
    <source>
        <dbReference type="Proteomes" id="UP000185578"/>
    </source>
</evidence>
<dbReference type="EMBL" id="MSCT01000010">
    <property type="protein sequence ID" value="OLF53906.1"/>
    <property type="molecule type" value="Genomic_DNA"/>
</dbReference>
<dbReference type="AlphaFoldDB" id="A0A1Q8EQ57"/>
<dbReference type="OrthoDB" id="6895098at2"/>
<reference evidence="1 2" key="1">
    <citation type="submission" date="2016-12" db="EMBL/GenBank/DDBJ databases">
        <authorList>
            <person name="Song W.-J."/>
            <person name="Kurnit D.M."/>
        </authorList>
    </citation>
    <scope>NUCLEOTIDE SEQUENCE [LARGE SCALE GENOMIC DNA]</scope>
    <source>
        <strain evidence="1 2">PCL1601</strain>
    </source>
</reference>
<sequence length="103" mass="11160">MIDDPMSAPRAAIISDLEKSKEAFLAAGKTIQNIPSGHSGLLSERPVAGHQKVQRAERAKFAPALRELAESGRSLQAAANALKLKVERAQLIAKENNIMFNRV</sequence>
<organism evidence="1 2">
    <name type="scientific">Pseudomonas chlororaphis</name>
    <dbReference type="NCBI Taxonomy" id="587753"/>
    <lineage>
        <taxon>Bacteria</taxon>
        <taxon>Pseudomonadati</taxon>
        <taxon>Pseudomonadota</taxon>
        <taxon>Gammaproteobacteria</taxon>
        <taxon>Pseudomonadales</taxon>
        <taxon>Pseudomonadaceae</taxon>
        <taxon>Pseudomonas</taxon>
    </lineage>
</organism>
<dbReference type="RefSeq" id="WP_075119452.1">
    <property type="nucleotide sequence ID" value="NZ_MSCT01000010.1"/>
</dbReference>
<accession>A0A1Q8EQ57</accession>
<protein>
    <submittedName>
        <fullName evidence="1">Uncharacterized protein</fullName>
    </submittedName>
</protein>
<evidence type="ECO:0000313" key="1">
    <source>
        <dbReference type="EMBL" id="OLF53906.1"/>
    </source>
</evidence>
<gene>
    <name evidence="1" type="ORF">BTN82_12545</name>
</gene>